<name>A0A151TE80_CAJCA</name>
<keyword evidence="3" id="KW-1185">Reference proteome</keyword>
<reference evidence="2 3" key="1">
    <citation type="journal article" date="2012" name="Nat. Biotechnol.">
        <title>Draft genome sequence of pigeonpea (Cajanus cajan), an orphan legume crop of resource-poor farmers.</title>
        <authorList>
            <person name="Varshney R.K."/>
            <person name="Chen W."/>
            <person name="Li Y."/>
            <person name="Bharti A.K."/>
            <person name="Saxena R.K."/>
            <person name="Schlueter J.A."/>
            <person name="Donoghue M.T."/>
            <person name="Azam S."/>
            <person name="Fan G."/>
            <person name="Whaley A.M."/>
            <person name="Farmer A.D."/>
            <person name="Sheridan J."/>
            <person name="Iwata A."/>
            <person name="Tuteja R."/>
            <person name="Penmetsa R.V."/>
            <person name="Wu W."/>
            <person name="Upadhyaya H.D."/>
            <person name="Yang S.P."/>
            <person name="Shah T."/>
            <person name="Saxena K.B."/>
            <person name="Michael T."/>
            <person name="McCombie W.R."/>
            <person name="Yang B."/>
            <person name="Zhang G."/>
            <person name="Yang H."/>
            <person name="Wang J."/>
            <person name="Spillane C."/>
            <person name="Cook D.R."/>
            <person name="May G.D."/>
            <person name="Xu X."/>
            <person name="Jackson S.A."/>
        </authorList>
    </citation>
    <scope>NUCLEOTIDE SEQUENCE [LARGE SCALE GENOMIC DNA]</scope>
    <source>
        <strain evidence="3">cv. Asha</strain>
    </source>
</reference>
<sequence length="204" mass="23055">MGSTSDPPFFYMYQCFFRDLGVCLPFTQFECDFLNFVNSDPCQLHPNSWGFFRAFQVLCSTLGIGLSLPVFLHFYRLKLGIPPYGWASLSGSKAGRLFSLYSQSYKNFKQEFFRVGLKDVDPLKDEVFHFGGLPKFPFNWRQAPARFNGLGNLQLTASFVVRSAARSVSCLARIFYRSTVCCCRICSTCSISLLNVASLSILVV</sequence>
<evidence type="ECO:0000313" key="2">
    <source>
        <dbReference type="EMBL" id="KYP65352.1"/>
    </source>
</evidence>
<accession>A0A151TE80</accession>
<dbReference type="InterPro" id="IPR007321">
    <property type="entry name" value="Transposase_28"/>
</dbReference>
<dbReference type="Gramene" id="C.cajan_11258.t">
    <property type="protein sequence ID" value="C.cajan_11258.t.cds1"/>
    <property type="gene ID" value="C.cajan_11258"/>
</dbReference>
<proteinExistence type="predicted"/>
<gene>
    <name evidence="2" type="ORF">KK1_011585</name>
</gene>
<dbReference type="AlphaFoldDB" id="A0A151TE80"/>
<evidence type="ECO:0000259" key="1">
    <source>
        <dbReference type="Pfam" id="PF04195"/>
    </source>
</evidence>
<evidence type="ECO:0000313" key="3">
    <source>
        <dbReference type="Proteomes" id="UP000075243"/>
    </source>
</evidence>
<feature type="domain" description="Transposase (putative) gypsy type" evidence="1">
    <location>
        <begin position="20"/>
        <end position="78"/>
    </location>
</feature>
<dbReference type="PANTHER" id="PTHR31099">
    <property type="entry name" value="OS06G0165300 PROTEIN"/>
    <property type="match status" value="1"/>
</dbReference>
<dbReference type="Pfam" id="PF04195">
    <property type="entry name" value="Transposase_28"/>
    <property type="match status" value="1"/>
</dbReference>
<protein>
    <recommendedName>
        <fullName evidence="1">Transposase (putative) gypsy type domain-containing protein</fullName>
    </recommendedName>
</protein>
<dbReference type="Proteomes" id="UP000075243">
    <property type="component" value="Chromosome 6"/>
</dbReference>
<dbReference type="PANTHER" id="PTHR31099:SF49">
    <property type="entry name" value="MYOSIN HEAVY CHAIN-LIKE PROTEIN"/>
    <property type="match status" value="1"/>
</dbReference>
<organism evidence="2 3">
    <name type="scientific">Cajanus cajan</name>
    <name type="common">Pigeon pea</name>
    <name type="synonym">Cajanus indicus</name>
    <dbReference type="NCBI Taxonomy" id="3821"/>
    <lineage>
        <taxon>Eukaryota</taxon>
        <taxon>Viridiplantae</taxon>
        <taxon>Streptophyta</taxon>
        <taxon>Embryophyta</taxon>
        <taxon>Tracheophyta</taxon>
        <taxon>Spermatophyta</taxon>
        <taxon>Magnoliopsida</taxon>
        <taxon>eudicotyledons</taxon>
        <taxon>Gunneridae</taxon>
        <taxon>Pentapetalae</taxon>
        <taxon>rosids</taxon>
        <taxon>fabids</taxon>
        <taxon>Fabales</taxon>
        <taxon>Fabaceae</taxon>
        <taxon>Papilionoideae</taxon>
        <taxon>50 kb inversion clade</taxon>
        <taxon>NPAAA clade</taxon>
        <taxon>indigoferoid/millettioid clade</taxon>
        <taxon>Phaseoleae</taxon>
        <taxon>Cajanus</taxon>
    </lineage>
</organism>
<dbReference type="EMBL" id="CM003608">
    <property type="protein sequence ID" value="KYP65352.1"/>
    <property type="molecule type" value="Genomic_DNA"/>
</dbReference>